<evidence type="ECO:0000256" key="7">
    <source>
        <dbReference type="ARBA" id="ARBA00024603"/>
    </source>
</evidence>
<dbReference type="EMBL" id="FORM01000005">
    <property type="protein sequence ID" value="SFJ21187.1"/>
    <property type="molecule type" value="Genomic_DNA"/>
</dbReference>
<name>A0A1I3PIL4_9FLAO</name>
<evidence type="ECO:0000256" key="4">
    <source>
        <dbReference type="ARBA" id="ARBA00022801"/>
    </source>
</evidence>
<dbReference type="InterPro" id="IPR001567">
    <property type="entry name" value="Pept_M3A_M3B_dom"/>
</dbReference>
<dbReference type="Gene3D" id="3.40.390.10">
    <property type="entry name" value="Collagenase (Catalytic Domain)"/>
    <property type="match status" value="1"/>
</dbReference>
<dbReference type="PROSITE" id="PS51257">
    <property type="entry name" value="PROKAR_LIPOPROTEIN"/>
    <property type="match status" value="1"/>
</dbReference>
<keyword evidence="5 9" id="KW-0862">Zinc</keyword>
<evidence type="ECO:0000256" key="3">
    <source>
        <dbReference type="ARBA" id="ARBA00022723"/>
    </source>
</evidence>
<feature type="domain" description="Peptidase M3A/M3B catalytic" evidence="10">
    <location>
        <begin position="261"/>
        <end position="710"/>
    </location>
</feature>
<dbReference type="InterPro" id="IPR034005">
    <property type="entry name" value="M3A_DCP"/>
</dbReference>
<dbReference type="GO" id="GO:0004180">
    <property type="term" value="F:carboxypeptidase activity"/>
    <property type="evidence" value="ECO:0007669"/>
    <property type="project" value="TreeGrafter"/>
</dbReference>
<dbReference type="RefSeq" id="WP_090839768.1">
    <property type="nucleotide sequence ID" value="NZ_FORM01000005.1"/>
</dbReference>
<dbReference type="CDD" id="cd06456">
    <property type="entry name" value="M3A_DCP"/>
    <property type="match status" value="1"/>
</dbReference>
<keyword evidence="13" id="KW-1185">Reference proteome</keyword>
<dbReference type="GO" id="GO:0004222">
    <property type="term" value="F:metalloendopeptidase activity"/>
    <property type="evidence" value="ECO:0007669"/>
    <property type="project" value="UniProtKB-EC"/>
</dbReference>
<dbReference type="Gene3D" id="1.20.1050.40">
    <property type="entry name" value="Endopeptidase. Chain P, domain 1"/>
    <property type="match status" value="1"/>
</dbReference>
<feature type="domain" description="Oligopeptidase A N-terminal" evidence="11">
    <location>
        <begin position="66"/>
        <end position="187"/>
    </location>
</feature>
<dbReference type="InterPro" id="IPR024079">
    <property type="entry name" value="MetalloPept_cat_dom_sf"/>
</dbReference>
<keyword evidence="6 9" id="KW-0482">Metalloprotease</keyword>
<dbReference type="GO" id="GO:0046872">
    <property type="term" value="F:metal ion binding"/>
    <property type="evidence" value="ECO:0007669"/>
    <property type="project" value="UniProtKB-UniRule"/>
</dbReference>
<dbReference type="PANTHER" id="PTHR43660:SF1">
    <property type="entry name" value="DIPEPTIDYL CARBOXYPEPTIDASE"/>
    <property type="match status" value="1"/>
</dbReference>
<dbReference type="Pfam" id="PF19310">
    <property type="entry name" value="TOP_N"/>
    <property type="match status" value="1"/>
</dbReference>
<evidence type="ECO:0000313" key="12">
    <source>
        <dbReference type="EMBL" id="SFJ21187.1"/>
    </source>
</evidence>
<evidence type="ECO:0000259" key="10">
    <source>
        <dbReference type="Pfam" id="PF01432"/>
    </source>
</evidence>
<dbReference type="AlphaFoldDB" id="A0A1I3PIL4"/>
<keyword evidence="2 9" id="KW-0645">Protease</keyword>
<comment type="cofactor">
    <cofactor evidence="9">
        <name>Zn(2+)</name>
        <dbReference type="ChEBI" id="CHEBI:29105"/>
    </cofactor>
    <text evidence="9">Binds 1 zinc ion.</text>
</comment>
<dbReference type="InterPro" id="IPR024080">
    <property type="entry name" value="Neurolysin/TOP_N"/>
</dbReference>
<keyword evidence="3 9" id="KW-0479">Metal-binding</keyword>
<proteinExistence type="inferred from homology"/>
<dbReference type="Gene3D" id="1.10.1370.10">
    <property type="entry name" value="Neurolysin, domain 3"/>
    <property type="match status" value="1"/>
</dbReference>
<dbReference type="PANTHER" id="PTHR43660">
    <property type="entry name" value="DIPEPTIDYL CARBOXYPEPTIDASE"/>
    <property type="match status" value="1"/>
</dbReference>
<evidence type="ECO:0000256" key="6">
    <source>
        <dbReference type="ARBA" id="ARBA00023049"/>
    </source>
</evidence>
<evidence type="ECO:0000313" key="13">
    <source>
        <dbReference type="Proteomes" id="UP000199559"/>
    </source>
</evidence>
<dbReference type="Pfam" id="PF01432">
    <property type="entry name" value="Peptidase_M3"/>
    <property type="match status" value="1"/>
</dbReference>
<evidence type="ECO:0000256" key="5">
    <source>
        <dbReference type="ARBA" id="ARBA00022833"/>
    </source>
</evidence>
<dbReference type="InterPro" id="IPR045090">
    <property type="entry name" value="Pept_M3A_M3B"/>
</dbReference>
<organism evidence="12 13">
    <name type="scientific">Olleya namhaensis</name>
    <dbReference type="NCBI Taxonomy" id="1144750"/>
    <lineage>
        <taxon>Bacteria</taxon>
        <taxon>Pseudomonadati</taxon>
        <taxon>Bacteroidota</taxon>
        <taxon>Flavobacteriia</taxon>
        <taxon>Flavobacteriales</taxon>
        <taxon>Flavobacteriaceae</taxon>
    </lineage>
</organism>
<dbReference type="STRING" id="1144750.SAMN05443431_105130"/>
<dbReference type="Proteomes" id="UP000199559">
    <property type="component" value="Unassembled WGS sequence"/>
</dbReference>
<gene>
    <name evidence="12" type="ORF">SAMN05443431_105130</name>
</gene>
<comment type="similarity">
    <text evidence="1 9">Belongs to the peptidase M3 family.</text>
</comment>
<dbReference type="GO" id="GO:0005829">
    <property type="term" value="C:cytosol"/>
    <property type="evidence" value="ECO:0007669"/>
    <property type="project" value="TreeGrafter"/>
</dbReference>
<dbReference type="EC" id="3.4.24.70" evidence="8"/>
<evidence type="ECO:0000256" key="2">
    <source>
        <dbReference type="ARBA" id="ARBA00022670"/>
    </source>
</evidence>
<reference evidence="13" key="1">
    <citation type="submission" date="2016-10" db="EMBL/GenBank/DDBJ databases">
        <authorList>
            <person name="Varghese N."/>
            <person name="Submissions S."/>
        </authorList>
    </citation>
    <scope>NUCLEOTIDE SEQUENCE [LARGE SCALE GENOMIC DNA]</scope>
    <source>
        <strain evidence="13">DSM 28881</strain>
    </source>
</reference>
<dbReference type="GO" id="GO:0006508">
    <property type="term" value="P:proteolysis"/>
    <property type="evidence" value="ECO:0007669"/>
    <property type="project" value="UniProtKB-KW"/>
</dbReference>
<evidence type="ECO:0000256" key="8">
    <source>
        <dbReference type="ARBA" id="ARBA00026100"/>
    </source>
</evidence>
<keyword evidence="4 9" id="KW-0378">Hydrolase</keyword>
<protein>
    <recommendedName>
        <fullName evidence="8">oligopeptidase A</fullName>
        <ecNumber evidence="8">3.4.24.70</ecNumber>
    </recommendedName>
</protein>
<evidence type="ECO:0000259" key="11">
    <source>
        <dbReference type="Pfam" id="PF19310"/>
    </source>
</evidence>
<dbReference type="InterPro" id="IPR045666">
    <property type="entry name" value="OpdA_N"/>
</dbReference>
<evidence type="ECO:0000256" key="9">
    <source>
        <dbReference type="RuleBase" id="RU003435"/>
    </source>
</evidence>
<comment type="catalytic activity">
    <reaction evidence="7">
        <text>Hydrolysis of oligopeptides, with broad specificity. Gly or Ala commonly occur as P1 or P1' residues, but more distant residues are also important, as is shown by the fact that Z-Gly-Pro-Gly-|-Gly-Pro-Ala is cleaved, but not Z-(Gly)(5).</text>
        <dbReference type="EC" id="3.4.24.70"/>
    </reaction>
</comment>
<accession>A0A1I3PIL4</accession>
<evidence type="ECO:0000256" key="1">
    <source>
        <dbReference type="ARBA" id="ARBA00006040"/>
    </source>
</evidence>
<sequence>MKKNTVFSILTCSIILFSTSCKKDTDTTESSETMSDNLLLQDYTGPYGGVPAFDKMKVEQIEPAVIAGMEQGLKDIEAIANNTDAPTFKNTIEAMERAGSGLDNVFTYYGIFGSNMSSPEFREVQGKLAPKLSEYTSKINQNEALFKRIKSVYDASQKTPLEADQQRVLELTYKRFEMNGAELDDVKKKRYAEINKELSSLYNKFGDNVLHDEENYITYLTKDQLDGLSEGFIKSAAKIATDNGKDGQYAITNTRSSMDPFLTYSTNRELRKQVWTNYYSRGDNGDEFDNNTLIAEILKLRRERVELLGYKNFAEWRLQDRMAKTPENAMQLMLAVWPAAIARVKEEVADMQTVADASGQKSDIEAWDYRYYAEKVRQKKYNLDSDEVKQYLQLDKLTEALFYTAGRLFNYKFTPVAEGKVPVFHEDVKVWEVTDLDSGKAIGLWYLDPFARPGKRSGAWATTYRSHTTLDGPKTVLASNNSNFVKAAPGEAVLISWDDAQTFFHEFGHALHFFSSNVKYPTLNGGVRDYTEFQSQLLERWLSTDEVINQFLVHNKTGEPIPASLVAKIKKASTFNQGFGTTEYLASALMDMKLHLADPENIDIDKFERETLAELKMPKELPMRHRTPHFGHVFSGEGYATAYYGYMWADVLTSDASEAFKDAPGGFYDKEVADKLVKYLFAPRNSMDPAEAFRKFRGRDAKIEALLRDRGFPVPTEN</sequence>
<dbReference type="InterPro" id="IPR024077">
    <property type="entry name" value="Neurolysin/TOP_dom2"/>
</dbReference>
<dbReference type="SUPFAM" id="SSF55486">
    <property type="entry name" value="Metalloproteases ('zincins'), catalytic domain"/>
    <property type="match status" value="1"/>
</dbReference>